<dbReference type="InterPro" id="IPR007111">
    <property type="entry name" value="NACHT_NTPase"/>
</dbReference>
<gene>
    <name evidence="3" type="ORF">BDP27DRAFT_525758</name>
</gene>
<sequence length="589" mass="66453">MHSMNQGNSLQMFEGSREFSISGGNFQIAGRDIITIENVEYRGLFELYRFMSTSALYNAEARFPPPFCHPGTREEVLKILRCWATPRTRASTEYMSDMVETSPGIYWLYGSAGAGKSAIAQTLAESCARDGTLAATFFFWRSDPSRNNPKKLFLSLAFQLAIAVPILRGIIDSIVINNPIVLTSSIETQFDQLILRPCSQVFREAQLTPDIPSLIIIDGLDECSDPIDQKRILSVIGNGMKSEHLRLHFKILVASRPEPRIRETFNSEELVHLCSRMPLDSTFQVSKDIRKFLQHNFRDILERHQDSMVDIPRPWPTDGQIEELVQKASGQFIFASTVLKYVDDDFSVPAGRLDAVLGLAAVEDEAQSPFAELDALYRQILSANRNTARLVRILGTVLVVPSWFRVEDLKCIFKEVLHINHGALSAALSGLHSLFRGPSPIESSFHLCHASFRDFLLDPRRSKEYFIDVKLHHNYILQQCQNLIKDSPDLQLGPPLLQDQYRKQLSGLCWALSLPRLQVEGRLGCLSDLGLETLGWAEMNHQIGCRLTLTKSSHNSPVHRCLTGGATEPLFLDPIHKQKYYMAPALRKI</sequence>
<dbReference type="EMBL" id="JADNRY010000033">
    <property type="protein sequence ID" value="KAF9071326.1"/>
    <property type="molecule type" value="Genomic_DNA"/>
</dbReference>
<dbReference type="PANTHER" id="PTHR10039">
    <property type="entry name" value="AMELOGENIN"/>
    <property type="match status" value="1"/>
</dbReference>
<dbReference type="SUPFAM" id="SSF52540">
    <property type="entry name" value="P-loop containing nucleoside triphosphate hydrolases"/>
    <property type="match status" value="1"/>
</dbReference>
<keyword evidence="4" id="KW-1185">Reference proteome</keyword>
<dbReference type="PANTHER" id="PTHR10039:SF17">
    <property type="entry name" value="FUNGAL STAND N-TERMINAL GOODBYE DOMAIN-CONTAINING PROTEIN-RELATED"/>
    <property type="match status" value="1"/>
</dbReference>
<dbReference type="PROSITE" id="PS50837">
    <property type="entry name" value="NACHT"/>
    <property type="match status" value="1"/>
</dbReference>
<evidence type="ECO:0000313" key="3">
    <source>
        <dbReference type="EMBL" id="KAF9071326.1"/>
    </source>
</evidence>
<evidence type="ECO:0000313" key="4">
    <source>
        <dbReference type="Proteomes" id="UP000772434"/>
    </source>
</evidence>
<feature type="domain" description="NACHT" evidence="2">
    <location>
        <begin position="104"/>
        <end position="257"/>
    </location>
</feature>
<evidence type="ECO:0000256" key="1">
    <source>
        <dbReference type="ARBA" id="ARBA00022737"/>
    </source>
</evidence>
<dbReference type="OrthoDB" id="5967843at2759"/>
<dbReference type="InterPro" id="IPR056884">
    <property type="entry name" value="NPHP3-like_N"/>
</dbReference>
<dbReference type="AlphaFoldDB" id="A0A9P5U9S6"/>
<protein>
    <recommendedName>
        <fullName evidence="2">NACHT domain-containing protein</fullName>
    </recommendedName>
</protein>
<organism evidence="3 4">
    <name type="scientific">Rhodocollybia butyracea</name>
    <dbReference type="NCBI Taxonomy" id="206335"/>
    <lineage>
        <taxon>Eukaryota</taxon>
        <taxon>Fungi</taxon>
        <taxon>Dikarya</taxon>
        <taxon>Basidiomycota</taxon>
        <taxon>Agaricomycotina</taxon>
        <taxon>Agaricomycetes</taxon>
        <taxon>Agaricomycetidae</taxon>
        <taxon>Agaricales</taxon>
        <taxon>Marasmiineae</taxon>
        <taxon>Omphalotaceae</taxon>
        <taxon>Rhodocollybia</taxon>
    </lineage>
</organism>
<dbReference type="Proteomes" id="UP000772434">
    <property type="component" value="Unassembled WGS sequence"/>
</dbReference>
<keyword evidence="1" id="KW-0677">Repeat</keyword>
<name>A0A9P5U9S6_9AGAR</name>
<proteinExistence type="predicted"/>
<comment type="caution">
    <text evidence="3">The sequence shown here is derived from an EMBL/GenBank/DDBJ whole genome shotgun (WGS) entry which is preliminary data.</text>
</comment>
<dbReference type="InterPro" id="IPR027417">
    <property type="entry name" value="P-loop_NTPase"/>
</dbReference>
<accession>A0A9P5U9S6</accession>
<dbReference type="Pfam" id="PF24883">
    <property type="entry name" value="NPHP3_N"/>
    <property type="match status" value="1"/>
</dbReference>
<reference evidence="3" key="1">
    <citation type="submission" date="2020-11" db="EMBL/GenBank/DDBJ databases">
        <authorList>
            <consortium name="DOE Joint Genome Institute"/>
            <person name="Ahrendt S."/>
            <person name="Riley R."/>
            <person name="Andreopoulos W."/>
            <person name="Labutti K."/>
            <person name="Pangilinan J."/>
            <person name="Ruiz-Duenas F.J."/>
            <person name="Barrasa J.M."/>
            <person name="Sanchez-Garcia M."/>
            <person name="Camarero S."/>
            <person name="Miyauchi S."/>
            <person name="Serrano A."/>
            <person name="Linde D."/>
            <person name="Babiker R."/>
            <person name="Drula E."/>
            <person name="Ayuso-Fernandez I."/>
            <person name="Pacheco R."/>
            <person name="Padilla G."/>
            <person name="Ferreira P."/>
            <person name="Barriuso J."/>
            <person name="Kellner H."/>
            <person name="Castanera R."/>
            <person name="Alfaro M."/>
            <person name="Ramirez L."/>
            <person name="Pisabarro A.G."/>
            <person name="Kuo A."/>
            <person name="Tritt A."/>
            <person name="Lipzen A."/>
            <person name="He G."/>
            <person name="Yan M."/>
            <person name="Ng V."/>
            <person name="Cullen D."/>
            <person name="Martin F."/>
            <person name="Rosso M.-N."/>
            <person name="Henrissat B."/>
            <person name="Hibbett D."/>
            <person name="Martinez A.T."/>
            <person name="Grigoriev I.V."/>
        </authorList>
    </citation>
    <scope>NUCLEOTIDE SEQUENCE</scope>
    <source>
        <strain evidence="3">AH 40177</strain>
    </source>
</reference>
<dbReference type="Gene3D" id="3.40.50.300">
    <property type="entry name" value="P-loop containing nucleotide triphosphate hydrolases"/>
    <property type="match status" value="1"/>
</dbReference>
<evidence type="ECO:0000259" key="2">
    <source>
        <dbReference type="PROSITE" id="PS50837"/>
    </source>
</evidence>